<dbReference type="EMBL" id="SMJU01000020">
    <property type="protein sequence ID" value="TDB59555.1"/>
    <property type="molecule type" value="Genomic_DNA"/>
</dbReference>
<dbReference type="GO" id="GO:0015344">
    <property type="term" value="F:siderophore uptake transmembrane transporter activity"/>
    <property type="evidence" value="ECO:0007669"/>
    <property type="project" value="TreeGrafter"/>
</dbReference>
<evidence type="ECO:0000256" key="2">
    <source>
        <dbReference type="ARBA" id="ARBA00022448"/>
    </source>
</evidence>
<evidence type="ECO:0000256" key="5">
    <source>
        <dbReference type="ARBA" id="ARBA00022729"/>
    </source>
</evidence>
<protein>
    <recommendedName>
        <fullName evidence="8">TonB-dependent receptor plug domain-containing protein</fullName>
    </recommendedName>
</protein>
<dbReference type="AlphaFoldDB" id="A0A4V2X8E8"/>
<dbReference type="Gene3D" id="2.170.130.10">
    <property type="entry name" value="TonB-dependent receptor, plug domain"/>
    <property type="match status" value="1"/>
</dbReference>
<keyword evidence="3" id="KW-1134">Transmembrane beta strand</keyword>
<dbReference type="PANTHER" id="PTHR30069:SF29">
    <property type="entry name" value="HEMOGLOBIN AND HEMOGLOBIN-HAPTOGLOBIN-BINDING PROTEIN 1-RELATED"/>
    <property type="match status" value="1"/>
</dbReference>
<comment type="subcellular location">
    <subcellularLocation>
        <location evidence="1">Cell outer membrane</location>
        <topology evidence="1">Multi-pass membrane protein</topology>
    </subcellularLocation>
</comment>
<evidence type="ECO:0000256" key="7">
    <source>
        <dbReference type="ARBA" id="ARBA00023237"/>
    </source>
</evidence>
<dbReference type="InterPro" id="IPR012910">
    <property type="entry name" value="Plug_dom"/>
</dbReference>
<accession>A0A4V2X8E8</accession>
<dbReference type="GO" id="GO:0009279">
    <property type="term" value="C:cell outer membrane"/>
    <property type="evidence" value="ECO:0007669"/>
    <property type="project" value="UniProtKB-SubCell"/>
</dbReference>
<dbReference type="GO" id="GO:0044718">
    <property type="term" value="P:siderophore transmembrane transport"/>
    <property type="evidence" value="ECO:0007669"/>
    <property type="project" value="TreeGrafter"/>
</dbReference>
<dbReference type="InterPro" id="IPR039426">
    <property type="entry name" value="TonB-dep_rcpt-like"/>
</dbReference>
<dbReference type="Pfam" id="PF07715">
    <property type="entry name" value="Plug"/>
    <property type="match status" value="1"/>
</dbReference>
<evidence type="ECO:0000256" key="3">
    <source>
        <dbReference type="ARBA" id="ARBA00022452"/>
    </source>
</evidence>
<evidence type="ECO:0000313" key="9">
    <source>
        <dbReference type="EMBL" id="TDB59555.1"/>
    </source>
</evidence>
<dbReference type="OrthoDB" id="9803050at2"/>
<dbReference type="PANTHER" id="PTHR30069">
    <property type="entry name" value="TONB-DEPENDENT OUTER MEMBRANE RECEPTOR"/>
    <property type="match status" value="1"/>
</dbReference>
<keyword evidence="10" id="KW-1185">Reference proteome</keyword>
<keyword evidence="4" id="KW-0812">Transmembrane</keyword>
<dbReference type="InterPro" id="IPR036942">
    <property type="entry name" value="Beta-barrel_TonB_sf"/>
</dbReference>
<evidence type="ECO:0000256" key="6">
    <source>
        <dbReference type="ARBA" id="ARBA00023136"/>
    </source>
</evidence>
<evidence type="ECO:0000259" key="8">
    <source>
        <dbReference type="Pfam" id="PF07715"/>
    </source>
</evidence>
<dbReference type="SUPFAM" id="SSF56935">
    <property type="entry name" value="Porins"/>
    <property type="match status" value="1"/>
</dbReference>
<comment type="caution">
    <text evidence="9">The sequence shown here is derived from an EMBL/GenBank/DDBJ whole genome shotgun (WGS) entry which is preliminary data.</text>
</comment>
<keyword evidence="2" id="KW-0813">Transport</keyword>
<evidence type="ECO:0000313" key="10">
    <source>
        <dbReference type="Proteomes" id="UP000295706"/>
    </source>
</evidence>
<keyword evidence="6" id="KW-0472">Membrane</keyword>
<dbReference type="SUPFAM" id="SSF49464">
    <property type="entry name" value="Carboxypeptidase regulatory domain-like"/>
    <property type="match status" value="1"/>
</dbReference>
<evidence type="ECO:0000256" key="4">
    <source>
        <dbReference type="ARBA" id="ARBA00022692"/>
    </source>
</evidence>
<dbReference type="InterPro" id="IPR008969">
    <property type="entry name" value="CarboxyPept-like_regulatory"/>
</dbReference>
<feature type="domain" description="TonB-dependent receptor plug" evidence="8">
    <location>
        <begin position="143"/>
        <end position="219"/>
    </location>
</feature>
<organism evidence="9 10">
    <name type="scientific">Arundinibacter roseus</name>
    <dbReference type="NCBI Taxonomy" id="2070510"/>
    <lineage>
        <taxon>Bacteria</taxon>
        <taxon>Pseudomonadati</taxon>
        <taxon>Bacteroidota</taxon>
        <taxon>Cytophagia</taxon>
        <taxon>Cytophagales</taxon>
        <taxon>Spirosomataceae</taxon>
        <taxon>Arundinibacter</taxon>
    </lineage>
</organism>
<dbReference type="InterPro" id="IPR037066">
    <property type="entry name" value="Plug_dom_sf"/>
</dbReference>
<name>A0A4V2X8E8_9BACT</name>
<proteinExistence type="predicted"/>
<dbReference type="Gene3D" id="2.40.170.20">
    <property type="entry name" value="TonB-dependent receptor, beta-barrel domain"/>
    <property type="match status" value="1"/>
</dbReference>
<reference evidence="9 10" key="1">
    <citation type="submission" date="2019-02" db="EMBL/GenBank/DDBJ databases">
        <title>Arundinibacter roseus gen. nov., sp. nov., a new member of the family Cytophagaceae.</title>
        <authorList>
            <person name="Szuroczki S."/>
            <person name="Khayer B."/>
            <person name="Sproer C."/>
            <person name="Toumi M."/>
            <person name="Szabo A."/>
            <person name="Felfoldi T."/>
            <person name="Schumann P."/>
            <person name="Toth E."/>
        </authorList>
    </citation>
    <scope>NUCLEOTIDE SEQUENCE [LARGE SCALE GENOMIC DNA]</scope>
    <source>
        <strain evidence="9 10">DMA-k-7a</strain>
    </source>
</reference>
<gene>
    <name evidence="9" type="ORF">EZE20_22410</name>
</gene>
<keyword evidence="5" id="KW-0732">Signal</keyword>
<keyword evidence="7" id="KW-0998">Cell outer membrane</keyword>
<evidence type="ECO:0000256" key="1">
    <source>
        <dbReference type="ARBA" id="ARBA00004571"/>
    </source>
</evidence>
<sequence>MMIFSMRIIQITILACLLAWSSGEGWAQPQKIVKGVVIEVGSGEPLASVAISDSSRRALGITNRYGYFSLILDGSARSVVFSAVGYEPRRIVLAGDTVLSVALSPLTLQTVEIKGSNQQLLNINHLTITPSLLSNLPSIGGERDLIKAISLFSGVVPGSELASGFQVRGGGNDQNLFYLDGAPIYSTGHLFNFLSLFNPDAIQKVDFYKGDFPVEFGGRLSSVTDVAFREGNKNCWEGQAELGVISSKITVEGPLVPNKTSVLVAARSAYLNLFNLGKEKAVRNHKADNFFGYNFYDLNVKLNHAFNKNHKVFLSYYRGVDDYRILQNNPTGRSRDQNYRRLTNQLLSARSYHVLGPRLFLQTGLHATHYSFRYIEGNTQFQVESQQAQPWLIPELIYTKTDEALNRSRGAISDLSANLLAEWLVSARLRAKAGVELIRHRYQPINYRLQGTLGDSLILQEPTRMAFESAYFGSLSLDLSPRWQWTMGGRYSGFQSAGVRYAGFEPRTSLSFRDGESHLQLSASRTMQYNHALVQEGELVDKTMWVPSTARILPQSAWQYAVGWSQILKGFRYNLGIFYKQMHNLSQYQYIIGVPFVYYDWEANTLSGGRGRAYGAELAASKTLNRWDLGLNYTLSWSQRRFEALNNAQWFPYIYDRRHSFNANALFRISGKTRLSLLWLYYSGQRYHAPVGRIADNPLGYGYVVYDDLNAGKVPDYHRLDASLTRRFDRPENKYWEVSLNIYNVYSRRNTYRLYPARQIVVDSQGNRVGNRYVMRSAAVFPILPSLSIRYKFL</sequence>
<dbReference type="Proteomes" id="UP000295706">
    <property type="component" value="Unassembled WGS sequence"/>
</dbReference>